<evidence type="ECO:0000256" key="1">
    <source>
        <dbReference type="ARBA" id="ARBA00009437"/>
    </source>
</evidence>
<dbReference type="PANTHER" id="PTHR30419:SF8">
    <property type="entry name" value="NITROGEN ASSIMILATION TRANSCRIPTIONAL ACTIVATOR-RELATED"/>
    <property type="match status" value="1"/>
</dbReference>
<dbReference type="InterPro" id="IPR036388">
    <property type="entry name" value="WH-like_DNA-bd_sf"/>
</dbReference>
<reference evidence="8 10" key="3">
    <citation type="submission" date="2023-02" db="EMBL/GenBank/DDBJ databases">
        <title>Comparative genomics and fermentation flavor characterization of five lactic acid bacteria reveal flavor biosynthesis metabolic pathways in fermented muskmelon puree.</title>
        <authorList>
            <person name="Yuan L."/>
            <person name="Li M."/>
            <person name="Xu X."/>
            <person name="Lao F."/>
            <person name="Wu J."/>
        </authorList>
    </citation>
    <scope>NUCLEOTIDE SEQUENCE [LARGE SCALE GENOMIC DNA]</scope>
    <source>
        <strain evidence="8 10">Ca-4</strain>
    </source>
</reference>
<dbReference type="Pfam" id="PF00126">
    <property type="entry name" value="HTH_1"/>
    <property type="match status" value="1"/>
</dbReference>
<dbReference type="RefSeq" id="WP_011673370.1">
    <property type="nucleotide sequence ID" value="NZ_BJZY01000002.1"/>
</dbReference>
<keyword evidence="3" id="KW-0238">DNA-binding</keyword>
<evidence type="ECO:0000256" key="2">
    <source>
        <dbReference type="ARBA" id="ARBA00023015"/>
    </source>
</evidence>
<evidence type="ECO:0000313" key="10">
    <source>
        <dbReference type="Proteomes" id="UP001214131"/>
    </source>
</evidence>
<gene>
    <name evidence="7" type="ORF">ITQ90_03755</name>
    <name evidence="8" type="ORF">PWB86_00205</name>
    <name evidence="6" type="ORF">S100892_01193</name>
</gene>
<comment type="similarity">
    <text evidence="1">Belongs to the LysR transcriptional regulatory family.</text>
</comment>
<evidence type="ECO:0000313" key="9">
    <source>
        <dbReference type="Proteomes" id="UP000196118"/>
    </source>
</evidence>
<dbReference type="InterPro" id="IPR005119">
    <property type="entry name" value="LysR_subst-bd"/>
</dbReference>
<dbReference type="InterPro" id="IPR000847">
    <property type="entry name" value="LysR_HTH_N"/>
</dbReference>
<dbReference type="GO" id="GO:0005829">
    <property type="term" value="C:cytosol"/>
    <property type="evidence" value="ECO:0007669"/>
    <property type="project" value="TreeGrafter"/>
</dbReference>
<keyword evidence="2" id="KW-0805">Transcription regulation</keyword>
<dbReference type="PROSITE" id="PS50931">
    <property type="entry name" value="HTH_LYSR"/>
    <property type="match status" value="1"/>
</dbReference>
<accession>A0A0R2HCI6</accession>
<evidence type="ECO:0000259" key="5">
    <source>
        <dbReference type="PROSITE" id="PS50931"/>
    </source>
</evidence>
<dbReference type="GO" id="GO:0003677">
    <property type="term" value="F:DNA binding"/>
    <property type="evidence" value="ECO:0007669"/>
    <property type="project" value="UniProtKB-KW"/>
</dbReference>
<dbReference type="Gene3D" id="1.10.10.10">
    <property type="entry name" value="Winged helix-like DNA-binding domain superfamily/Winged helix DNA-binding domain"/>
    <property type="match status" value="1"/>
</dbReference>
<dbReference type="SUPFAM" id="SSF53850">
    <property type="entry name" value="Periplasmic binding protein-like II"/>
    <property type="match status" value="1"/>
</dbReference>
<feature type="domain" description="HTH lysR-type" evidence="5">
    <location>
        <begin position="9"/>
        <end position="66"/>
    </location>
</feature>
<dbReference type="PRINTS" id="PR00039">
    <property type="entry name" value="HTHLYSR"/>
</dbReference>
<organism evidence="6 9">
    <name type="scientific">Pediococcus pentosaceus</name>
    <dbReference type="NCBI Taxonomy" id="1255"/>
    <lineage>
        <taxon>Bacteria</taxon>
        <taxon>Bacillati</taxon>
        <taxon>Bacillota</taxon>
        <taxon>Bacilli</taxon>
        <taxon>Lactobacillales</taxon>
        <taxon>Lactobacillaceae</taxon>
        <taxon>Pediococcus</taxon>
    </lineage>
</organism>
<dbReference type="SUPFAM" id="SSF46785">
    <property type="entry name" value="Winged helix' DNA-binding domain"/>
    <property type="match status" value="1"/>
</dbReference>
<dbReference type="AlphaFoldDB" id="A0A0R2HCI6"/>
<evidence type="ECO:0000313" key="8">
    <source>
        <dbReference type="EMBL" id="WEA57345.1"/>
    </source>
</evidence>
<protein>
    <submittedName>
        <fullName evidence="6">HTH-type transcriptional regulator IlvR</fullName>
    </submittedName>
    <submittedName>
        <fullName evidence="7">LysR family transcriptional regulator</fullName>
    </submittedName>
</protein>
<dbReference type="Proteomes" id="UP000196118">
    <property type="component" value="Chromosome"/>
</dbReference>
<reference evidence="7" key="2">
    <citation type="submission" date="2020-11" db="EMBL/GenBank/DDBJ databases">
        <title>Antibiotic susceptibility profiles of Pediococcus pentosaceus from various origins and their implications for the safety assessment of strains with food-technology applications.</title>
        <authorList>
            <person name="Shani N."/>
            <person name="Oberhaensli S."/>
            <person name="Arias E."/>
        </authorList>
    </citation>
    <scope>NUCLEOTIDE SEQUENCE</scope>
    <source>
        <strain evidence="7">FAM 24207</strain>
    </source>
</reference>
<dbReference type="OMA" id="FHISYVY"/>
<name>A0A0R2HCI6_PEDPE</name>
<dbReference type="Gene3D" id="3.40.190.290">
    <property type="match status" value="1"/>
</dbReference>
<dbReference type="PANTHER" id="PTHR30419">
    <property type="entry name" value="HTH-TYPE TRANSCRIPTIONAL REGULATOR YBHD"/>
    <property type="match status" value="1"/>
</dbReference>
<dbReference type="EMBL" id="JADOFP010000002">
    <property type="protein sequence ID" value="MBF7114615.1"/>
    <property type="molecule type" value="Genomic_DNA"/>
</dbReference>
<keyword evidence="4" id="KW-0804">Transcription</keyword>
<dbReference type="CDD" id="cd05466">
    <property type="entry name" value="PBP2_LTTR_substrate"/>
    <property type="match status" value="1"/>
</dbReference>
<evidence type="ECO:0000256" key="3">
    <source>
        <dbReference type="ARBA" id="ARBA00023125"/>
    </source>
</evidence>
<dbReference type="InterPro" id="IPR050950">
    <property type="entry name" value="HTH-type_LysR_regulators"/>
</dbReference>
<dbReference type="InterPro" id="IPR036390">
    <property type="entry name" value="WH_DNA-bd_sf"/>
</dbReference>
<dbReference type="EMBL" id="CP118739">
    <property type="protein sequence ID" value="WEA57345.1"/>
    <property type="molecule type" value="Genomic_DNA"/>
</dbReference>
<dbReference type="GeneID" id="33062877"/>
<sequence length="323" mass="36906">MQTKTEKIFSSKTLSYFLRLTDTMSYTQSAQLLGITQPALTQQIKKLEHAVGAPLFYTLGKKLRLTDAGYTMLNATHEINRILNHATDEIQQATSSGRGDISVGILASLETRIFEDFIANYYNNVPEINVTVHMLTRFEIWEGLESNRLDFAITYLPDANIRSWKPYRARKIGTERLVFVHHDERLSKARGVSLKRAAAFDWVSYPEGYYLDDLITEVFKDAMVTKPKSVAYFTTPAQILSFSNSTGIATALPESFVVAHQDEATDAYITKFDPKISYEIGFVYRKDKDKIPRMNAFLSAFFEYMDGEKYIDKVRNLTTKKDD</sequence>
<evidence type="ECO:0000313" key="6">
    <source>
        <dbReference type="EMBL" id="ARW19766.1"/>
    </source>
</evidence>
<dbReference type="Pfam" id="PF03466">
    <property type="entry name" value="LysR_substrate"/>
    <property type="match status" value="1"/>
</dbReference>
<dbReference type="EMBL" id="CP021474">
    <property type="protein sequence ID" value="ARW19766.1"/>
    <property type="molecule type" value="Genomic_DNA"/>
</dbReference>
<dbReference type="GO" id="GO:0003700">
    <property type="term" value="F:DNA-binding transcription factor activity"/>
    <property type="evidence" value="ECO:0007669"/>
    <property type="project" value="InterPro"/>
</dbReference>
<proteinExistence type="inferred from homology"/>
<dbReference type="Proteomes" id="UP001214131">
    <property type="component" value="Chromosome"/>
</dbReference>
<dbReference type="Proteomes" id="UP001194632">
    <property type="component" value="Unassembled WGS sequence"/>
</dbReference>
<evidence type="ECO:0000256" key="4">
    <source>
        <dbReference type="ARBA" id="ARBA00023163"/>
    </source>
</evidence>
<reference evidence="6 9" key="1">
    <citation type="submission" date="2017-05" db="EMBL/GenBank/DDBJ databases">
        <title>Genome sequence of Pediococcus pentosaceus strain SRCM100892.</title>
        <authorList>
            <person name="Cho S.H."/>
        </authorList>
    </citation>
    <scope>NUCLEOTIDE SEQUENCE [LARGE SCALE GENOMIC DNA]</scope>
    <source>
        <strain evidence="6 9">SRCM100892</strain>
    </source>
</reference>
<evidence type="ECO:0000313" key="7">
    <source>
        <dbReference type="EMBL" id="MBF7114615.1"/>
    </source>
</evidence>